<name>A0A8H3H4A7_9AGAM</name>
<evidence type="ECO:0000313" key="3">
    <source>
        <dbReference type="Proteomes" id="UP000663831"/>
    </source>
</evidence>
<comment type="caution">
    <text evidence="2">The sequence shown here is derived from an EMBL/GenBank/DDBJ whole genome shotgun (WGS) entry which is preliminary data.</text>
</comment>
<dbReference type="AlphaFoldDB" id="A0A8H3H4A7"/>
<gene>
    <name evidence="2" type="ORF">RDB_LOCUS98364</name>
</gene>
<proteinExistence type="predicted"/>
<evidence type="ECO:0000313" key="2">
    <source>
        <dbReference type="EMBL" id="CAE6480242.1"/>
    </source>
</evidence>
<dbReference type="Proteomes" id="UP000663831">
    <property type="component" value="Unassembled WGS sequence"/>
</dbReference>
<reference evidence="2" key="1">
    <citation type="submission" date="2021-01" db="EMBL/GenBank/DDBJ databases">
        <authorList>
            <person name="Kaushik A."/>
        </authorList>
    </citation>
    <scope>NUCLEOTIDE SEQUENCE</scope>
    <source>
        <strain evidence="2">AG3-1AP</strain>
    </source>
</reference>
<organism evidence="2 3">
    <name type="scientific">Rhizoctonia solani</name>
    <dbReference type="NCBI Taxonomy" id="456999"/>
    <lineage>
        <taxon>Eukaryota</taxon>
        <taxon>Fungi</taxon>
        <taxon>Dikarya</taxon>
        <taxon>Basidiomycota</taxon>
        <taxon>Agaricomycotina</taxon>
        <taxon>Agaricomycetes</taxon>
        <taxon>Cantharellales</taxon>
        <taxon>Ceratobasidiaceae</taxon>
        <taxon>Rhizoctonia</taxon>
    </lineage>
</organism>
<feature type="compositionally biased region" description="Basic residues" evidence="1">
    <location>
        <begin position="24"/>
        <end position="33"/>
    </location>
</feature>
<feature type="non-terminal residue" evidence="2">
    <location>
        <position position="1"/>
    </location>
</feature>
<sequence>GDREDGSLTWILAGAGGAANKGNAKTKAKTTRSHPRDFVTSADEPN</sequence>
<dbReference type="EMBL" id="CAJMWV010003330">
    <property type="protein sequence ID" value="CAE6480242.1"/>
    <property type="molecule type" value="Genomic_DNA"/>
</dbReference>
<protein>
    <submittedName>
        <fullName evidence="2">Uncharacterized protein</fullName>
    </submittedName>
</protein>
<accession>A0A8H3H4A7</accession>
<feature type="region of interest" description="Disordered" evidence="1">
    <location>
        <begin position="16"/>
        <end position="46"/>
    </location>
</feature>
<evidence type="ECO:0000256" key="1">
    <source>
        <dbReference type="SAM" id="MobiDB-lite"/>
    </source>
</evidence>